<evidence type="ECO:0000259" key="1">
    <source>
        <dbReference type="Pfam" id="PF01636"/>
    </source>
</evidence>
<reference evidence="3" key="1">
    <citation type="journal article" date="2017" name="Genome Biol.">
        <title>Comparative genomics reveals high biological diversity and specific adaptations in the industrially and medically important fungal genus Aspergillus.</title>
        <authorList>
            <person name="de Vries R.P."/>
            <person name="Riley R."/>
            <person name="Wiebenga A."/>
            <person name="Aguilar-Osorio G."/>
            <person name="Amillis S."/>
            <person name="Uchima C.A."/>
            <person name="Anderluh G."/>
            <person name="Asadollahi M."/>
            <person name="Askin M."/>
            <person name="Barry K."/>
            <person name="Battaglia E."/>
            <person name="Bayram O."/>
            <person name="Benocci T."/>
            <person name="Braus-Stromeyer S.A."/>
            <person name="Caldana C."/>
            <person name="Canovas D."/>
            <person name="Cerqueira G.C."/>
            <person name="Chen F."/>
            <person name="Chen W."/>
            <person name="Choi C."/>
            <person name="Clum A."/>
            <person name="Dos Santos R.A."/>
            <person name="Damasio A.R."/>
            <person name="Diallinas G."/>
            <person name="Emri T."/>
            <person name="Fekete E."/>
            <person name="Flipphi M."/>
            <person name="Freyberg S."/>
            <person name="Gallo A."/>
            <person name="Gournas C."/>
            <person name="Habgood R."/>
            <person name="Hainaut M."/>
            <person name="Harispe M.L."/>
            <person name="Henrissat B."/>
            <person name="Hilden K.S."/>
            <person name="Hope R."/>
            <person name="Hossain A."/>
            <person name="Karabika E."/>
            <person name="Karaffa L."/>
            <person name="Karanyi Z."/>
            <person name="Krasevec N."/>
            <person name="Kuo A."/>
            <person name="Kusch H."/>
            <person name="LaButti K."/>
            <person name="Lagendijk E.L."/>
            <person name="Lapidus A."/>
            <person name="Levasseur A."/>
            <person name="Lindquist E."/>
            <person name="Lipzen A."/>
            <person name="Logrieco A.F."/>
            <person name="MacCabe A."/>
            <person name="Maekelae M.R."/>
            <person name="Malavazi I."/>
            <person name="Melin P."/>
            <person name="Meyer V."/>
            <person name="Mielnichuk N."/>
            <person name="Miskei M."/>
            <person name="Molnar A.P."/>
            <person name="Mule G."/>
            <person name="Ngan C.Y."/>
            <person name="Orejas M."/>
            <person name="Orosz E."/>
            <person name="Ouedraogo J.P."/>
            <person name="Overkamp K.M."/>
            <person name="Park H.-S."/>
            <person name="Perrone G."/>
            <person name="Piumi F."/>
            <person name="Punt P.J."/>
            <person name="Ram A.F."/>
            <person name="Ramon A."/>
            <person name="Rauscher S."/>
            <person name="Record E."/>
            <person name="Riano-Pachon D.M."/>
            <person name="Robert V."/>
            <person name="Roehrig J."/>
            <person name="Ruller R."/>
            <person name="Salamov A."/>
            <person name="Salih N.S."/>
            <person name="Samson R.A."/>
            <person name="Sandor E."/>
            <person name="Sanguinetti M."/>
            <person name="Schuetze T."/>
            <person name="Sepcic K."/>
            <person name="Shelest E."/>
            <person name="Sherlock G."/>
            <person name="Sophianopoulou V."/>
            <person name="Squina F.M."/>
            <person name="Sun H."/>
            <person name="Susca A."/>
            <person name="Todd R.B."/>
            <person name="Tsang A."/>
            <person name="Unkles S.E."/>
            <person name="van de Wiele N."/>
            <person name="van Rossen-Uffink D."/>
            <person name="Oliveira J.V."/>
            <person name="Vesth T.C."/>
            <person name="Visser J."/>
            <person name="Yu J.-H."/>
            <person name="Zhou M."/>
            <person name="Andersen M.R."/>
            <person name="Archer D.B."/>
            <person name="Baker S.E."/>
            <person name="Benoit I."/>
            <person name="Brakhage A.A."/>
            <person name="Braus G.H."/>
            <person name="Fischer R."/>
            <person name="Frisvad J.C."/>
            <person name="Goldman G.H."/>
            <person name="Houbraken J."/>
            <person name="Oakley B."/>
            <person name="Pocsi I."/>
            <person name="Scazzocchio C."/>
            <person name="Seiboth B."/>
            <person name="vanKuyk P.A."/>
            <person name="Wortman J."/>
            <person name="Dyer P.S."/>
            <person name="Grigoriev I.V."/>
        </authorList>
    </citation>
    <scope>NUCLEOTIDE SEQUENCE [LARGE SCALE GENOMIC DNA]</scope>
    <source>
        <strain evidence="3">CBS 101740 / IMI 381727 / IBT 21946</strain>
    </source>
</reference>
<accession>A0A1L9UQI8</accession>
<dbReference type="InterPro" id="IPR011009">
    <property type="entry name" value="Kinase-like_dom_sf"/>
</dbReference>
<dbReference type="RefSeq" id="XP_067481118.1">
    <property type="nucleotide sequence ID" value="XM_067624610.1"/>
</dbReference>
<dbReference type="Proteomes" id="UP000184499">
    <property type="component" value="Unassembled WGS sequence"/>
</dbReference>
<dbReference type="InterPro" id="IPR002575">
    <property type="entry name" value="Aminoglycoside_PTrfase"/>
</dbReference>
<dbReference type="InterPro" id="IPR051678">
    <property type="entry name" value="AGP_Transferase"/>
</dbReference>
<dbReference type="GeneID" id="93577098"/>
<gene>
    <name evidence="2" type="ORF">ASPBRDRAFT_41617</name>
</gene>
<dbReference type="PANTHER" id="PTHR21310:SF58">
    <property type="entry name" value="AMINOGLYCOSIDE PHOSPHOTRANSFERASE DOMAIN-CONTAINING PROTEIN"/>
    <property type="match status" value="1"/>
</dbReference>
<evidence type="ECO:0000313" key="3">
    <source>
        <dbReference type="Proteomes" id="UP000184499"/>
    </source>
</evidence>
<dbReference type="OrthoDB" id="8300194at2759"/>
<dbReference type="PANTHER" id="PTHR21310">
    <property type="entry name" value="AMINOGLYCOSIDE PHOSPHOTRANSFERASE-RELATED-RELATED"/>
    <property type="match status" value="1"/>
</dbReference>
<dbReference type="SUPFAM" id="SSF56112">
    <property type="entry name" value="Protein kinase-like (PK-like)"/>
    <property type="match status" value="1"/>
</dbReference>
<organism evidence="2 3">
    <name type="scientific">Aspergillus brasiliensis (strain CBS 101740 / IMI 381727 / IBT 21946)</name>
    <dbReference type="NCBI Taxonomy" id="767769"/>
    <lineage>
        <taxon>Eukaryota</taxon>
        <taxon>Fungi</taxon>
        <taxon>Dikarya</taxon>
        <taxon>Ascomycota</taxon>
        <taxon>Pezizomycotina</taxon>
        <taxon>Eurotiomycetes</taxon>
        <taxon>Eurotiomycetidae</taxon>
        <taxon>Eurotiales</taxon>
        <taxon>Aspergillaceae</taxon>
        <taxon>Aspergillus</taxon>
        <taxon>Aspergillus subgen. Circumdati</taxon>
    </lineage>
</organism>
<dbReference type="OMA" id="HENIEDW"/>
<feature type="domain" description="Aminoglycoside phosphotransferase" evidence="1">
    <location>
        <begin position="58"/>
        <end position="242"/>
    </location>
</feature>
<dbReference type="CDD" id="cd05120">
    <property type="entry name" value="APH_ChoK_like"/>
    <property type="match status" value="1"/>
</dbReference>
<name>A0A1L9UQI8_ASPBC</name>
<proteinExistence type="predicted"/>
<keyword evidence="3" id="KW-1185">Reference proteome</keyword>
<sequence length="280" mass="32776">MDTKTFESLTYEGRDAYFARRAEEFRNIIQGKDIYNDLGRVVESETTGGKLVAVKIGYTATFRRSEAAMMNYAHEVGVLAPRVLGCYDVKPKMTVTVADRVPGQSLDKVWHDLTESQRKSIESQLWQQVQEMRRHTQPYIGRIGNIETYDVFDDWNDDRDFGPFESEKEFDEWCLNKIKFLPQKIFWWPLLSRMRNKSSKFVLTHGELAARNIMVHDGQITGITDWRCSGFYPEYMEYALVTVIHENIEDWWLPVLKRVLKPAACLRCKFVKAIKGKEYM</sequence>
<dbReference type="Gene3D" id="3.90.1200.10">
    <property type="match status" value="1"/>
</dbReference>
<dbReference type="EMBL" id="KV878682">
    <property type="protein sequence ID" value="OJJ73870.1"/>
    <property type="molecule type" value="Genomic_DNA"/>
</dbReference>
<protein>
    <recommendedName>
        <fullName evidence="1">Aminoglycoside phosphotransferase domain-containing protein</fullName>
    </recommendedName>
</protein>
<evidence type="ECO:0000313" key="2">
    <source>
        <dbReference type="EMBL" id="OJJ73870.1"/>
    </source>
</evidence>
<dbReference type="VEuPathDB" id="FungiDB:ASPBRDRAFT_41617"/>
<dbReference type="Pfam" id="PF01636">
    <property type="entry name" value="APH"/>
    <property type="match status" value="1"/>
</dbReference>
<dbReference type="AlphaFoldDB" id="A0A1L9UQI8"/>